<accession>A0A235H7T8</accession>
<evidence type="ECO:0000313" key="2">
    <source>
        <dbReference type="EMBL" id="OYD81574.1"/>
    </source>
</evidence>
<evidence type="ECO:0000313" key="3">
    <source>
        <dbReference type="Proteomes" id="UP000215367"/>
    </source>
</evidence>
<protein>
    <submittedName>
        <fullName evidence="2">Uncharacterized protein</fullName>
    </submittedName>
</protein>
<dbReference type="Proteomes" id="UP000215367">
    <property type="component" value="Unassembled WGS sequence"/>
</dbReference>
<dbReference type="EMBL" id="NOWT01000032">
    <property type="protein sequence ID" value="OYD81574.1"/>
    <property type="molecule type" value="Genomic_DNA"/>
</dbReference>
<geneLocation type="plasmid" evidence="2">
    <name>unnamed</name>
</geneLocation>
<organism evidence="2 3">
    <name type="scientific">Azospirillum brasilense</name>
    <dbReference type="NCBI Taxonomy" id="192"/>
    <lineage>
        <taxon>Bacteria</taxon>
        <taxon>Pseudomonadati</taxon>
        <taxon>Pseudomonadota</taxon>
        <taxon>Alphaproteobacteria</taxon>
        <taxon>Rhodospirillales</taxon>
        <taxon>Azospirillaceae</taxon>
        <taxon>Azospirillum</taxon>
    </lineage>
</organism>
<name>A0A235H7T8_AZOBR</name>
<gene>
    <name evidence="2" type="ORF">CHT98_25620</name>
</gene>
<evidence type="ECO:0000256" key="1">
    <source>
        <dbReference type="SAM" id="MobiDB-lite"/>
    </source>
</evidence>
<reference evidence="2 3" key="1">
    <citation type="submission" date="2017-07" db="EMBL/GenBank/DDBJ databases">
        <title>Whole genome sequence of Azospirillum brasilense 2A1, a potential biofertilizer strain.</title>
        <authorList>
            <person name="Fontana C.A."/>
            <person name="Toffoli L.M."/>
            <person name="Salazar S.M."/>
            <person name="Puglisi E."/>
            <person name="Pedraza R."/>
            <person name="Bassi D."/>
            <person name="Cocconcelli P.S."/>
        </authorList>
    </citation>
    <scope>NUCLEOTIDE SEQUENCE [LARGE SCALE GENOMIC DNA]</scope>
    <source>
        <strain evidence="2 3">2A1</strain>
        <plasmid evidence="2">unnamed</plasmid>
    </source>
</reference>
<comment type="caution">
    <text evidence="2">The sequence shown here is derived from an EMBL/GenBank/DDBJ whole genome shotgun (WGS) entry which is preliminary data.</text>
</comment>
<keyword evidence="2" id="KW-0614">Plasmid</keyword>
<sequence length="63" mass="7249">MHYPRLSVPKTQARLSKPHRTPRVLRLTTINIRRFGARRLPVRYLVSIMTSGSGNQPPPRPAF</sequence>
<dbReference type="AlphaFoldDB" id="A0A235H7T8"/>
<proteinExistence type="predicted"/>
<feature type="region of interest" description="Disordered" evidence="1">
    <location>
        <begin position="1"/>
        <end position="20"/>
    </location>
</feature>